<dbReference type="InterPro" id="IPR050992">
    <property type="entry name" value="CheZ_family_phosphatases"/>
</dbReference>
<sequence>MEVFKHFKEFKMDVLKEVGNIGAGNAATALSRLLDKPVDMAVPKVQLLSFEEISEKVGGAEQVVIAIFLRVEGDAPGNLFFILSPEAAKSLLKRLVGIPPEEDNGLFNEMELSALSEIGNILAGSYLSSLADFTQLSMSPTVPALAMDMAGAILSYGLLQFGQMGDDALLIDTTFLEGDHEVEGQFFLIPDPDSFAKIFQSLGVPVDHD</sequence>
<reference evidence="4 5" key="1">
    <citation type="submission" date="2023-03" db="EMBL/GenBank/DDBJ databases">
        <title>Bacillus Genome Sequencing.</title>
        <authorList>
            <person name="Dunlap C."/>
        </authorList>
    </citation>
    <scope>NUCLEOTIDE SEQUENCE [LARGE SCALE GENOMIC DNA]</scope>
    <source>
        <strain evidence="4 5">BD-525</strain>
    </source>
</reference>
<evidence type="ECO:0000256" key="2">
    <source>
        <dbReference type="ARBA" id="ARBA00022801"/>
    </source>
</evidence>
<dbReference type="SUPFAM" id="SSF103039">
    <property type="entry name" value="CheC-like"/>
    <property type="match status" value="1"/>
</dbReference>
<dbReference type="InterPro" id="IPR007597">
    <property type="entry name" value="CheC"/>
</dbReference>
<keyword evidence="2" id="KW-0378">Hydrolase</keyword>
<feature type="domain" description="CheC-like protein" evidence="3">
    <location>
        <begin position="12"/>
        <end position="45"/>
    </location>
</feature>
<dbReference type="Gene3D" id="3.40.1550.10">
    <property type="entry name" value="CheC-like"/>
    <property type="match status" value="1"/>
</dbReference>
<evidence type="ECO:0000256" key="1">
    <source>
        <dbReference type="ARBA" id="ARBA00022500"/>
    </source>
</evidence>
<name>A0ABU6GMA1_9BACL</name>
<comment type="caution">
    <text evidence="4">The sequence shown here is derived from an EMBL/GenBank/DDBJ whole genome shotgun (WGS) entry which is preliminary data.</text>
</comment>
<keyword evidence="1" id="KW-0145">Chemotaxis</keyword>
<dbReference type="PANTHER" id="PTHR43693">
    <property type="entry name" value="PROTEIN PHOSPHATASE CHEZ"/>
    <property type="match status" value="1"/>
</dbReference>
<dbReference type="PANTHER" id="PTHR43693:SF1">
    <property type="entry name" value="PROTEIN PHOSPHATASE CHEZ"/>
    <property type="match status" value="1"/>
</dbReference>
<protein>
    <submittedName>
        <fullName evidence="4">Chemotaxis protein CheC</fullName>
    </submittedName>
</protein>
<dbReference type="Pfam" id="PF04509">
    <property type="entry name" value="CheC"/>
    <property type="match status" value="2"/>
</dbReference>
<proteinExistence type="predicted"/>
<evidence type="ECO:0000313" key="5">
    <source>
        <dbReference type="Proteomes" id="UP001344632"/>
    </source>
</evidence>
<dbReference type="Proteomes" id="UP001344632">
    <property type="component" value="Unassembled WGS sequence"/>
</dbReference>
<organism evidence="4 5">
    <name type="scientific">Paenibacillus dokdonensis</name>
    <dbReference type="NCBI Taxonomy" id="2567944"/>
    <lineage>
        <taxon>Bacteria</taxon>
        <taxon>Bacillati</taxon>
        <taxon>Bacillota</taxon>
        <taxon>Bacilli</taxon>
        <taxon>Bacillales</taxon>
        <taxon>Paenibacillaceae</taxon>
        <taxon>Paenibacillus</taxon>
    </lineage>
</organism>
<dbReference type="CDD" id="cd17909">
    <property type="entry name" value="CheC_ClassI"/>
    <property type="match status" value="1"/>
</dbReference>
<dbReference type="InterPro" id="IPR028976">
    <property type="entry name" value="CheC-like_sf"/>
</dbReference>
<gene>
    <name evidence="4" type="ORF">P4H66_11660</name>
</gene>
<dbReference type="EMBL" id="JARLKZ010000006">
    <property type="protein sequence ID" value="MEC0240509.1"/>
    <property type="molecule type" value="Genomic_DNA"/>
</dbReference>
<evidence type="ECO:0000259" key="3">
    <source>
        <dbReference type="Pfam" id="PF04509"/>
    </source>
</evidence>
<evidence type="ECO:0000313" key="4">
    <source>
        <dbReference type="EMBL" id="MEC0240509.1"/>
    </source>
</evidence>
<feature type="domain" description="CheC-like protein" evidence="3">
    <location>
        <begin position="110"/>
        <end position="145"/>
    </location>
</feature>
<accession>A0ABU6GMA1</accession>
<keyword evidence="5" id="KW-1185">Reference proteome</keyword>